<organism evidence="1 2">
    <name type="scientific">Ambrosiozyma monospora</name>
    <name type="common">Yeast</name>
    <name type="synonym">Endomycopsis monosporus</name>
    <dbReference type="NCBI Taxonomy" id="43982"/>
    <lineage>
        <taxon>Eukaryota</taxon>
        <taxon>Fungi</taxon>
        <taxon>Dikarya</taxon>
        <taxon>Ascomycota</taxon>
        <taxon>Saccharomycotina</taxon>
        <taxon>Pichiomycetes</taxon>
        <taxon>Pichiales</taxon>
        <taxon>Pichiaceae</taxon>
        <taxon>Ambrosiozyma</taxon>
    </lineage>
</organism>
<proteinExistence type="predicted"/>
<keyword evidence="2" id="KW-1185">Reference proteome</keyword>
<dbReference type="EMBL" id="BSXS01006789">
    <property type="protein sequence ID" value="GME86235.1"/>
    <property type="molecule type" value="Genomic_DNA"/>
</dbReference>
<sequence>MITSLPSHVLSLLKSKSVVVTVVDVGGNGGEYDLDLTPAAFTQLAPLPSGILRGATWHWGADEGVPTGPVTVGGDSGTSTSKATTSSSTSSAAAATTQTTQQVAHNNEASTTTSQPTSSVSSTSSQQTISDVTTSSSQATSAAADDGQYYEETYSLTGTAAQSTSTTKVFRDDSASDPQGTFSGGQGTYYYPSQGNCQLISNENDLIVAISGELYKEKLIGNENLSTYCGDKLTAHYNNNSVTVTVVDSCPECARYSLDFSPAAFKELEPDLTVGILKGLTWEWGSD</sequence>
<dbReference type="Proteomes" id="UP001165064">
    <property type="component" value="Unassembled WGS sequence"/>
</dbReference>
<comment type="caution">
    <text evidence="1">The sequence shown here is derived from an EMBL/GenBank/DDBJ whole genome shotgun (WGS) entry which is preliminary data.</text>
</comment>
<reference evidence="1" key="1">
    <citation type="submission" date="2023-04" db="EMBL/GenBank/DDBJ databases">
        <title>Ambrosiozyma monospora NBRC 10751.</title>
        <authorList>
            <person name="Ichikawa N."/>
            <person name="Sato H."/>
            <person name="Tonouchi N."/>
        </authorList>
    </citation>
    <scope>NUCLEOTIDE SEQUENCE</scope>
    <source>
        <strain evidence="1">NBRC 10751</strain>
    </source>
</reference>
<protein>
    <submittedName>
        <fullName evidence="1">Unnamed protein product</fullName>
    </submittedName>
</protein>
<gene>
    <name evidence="1" type="ORF">Amon02_000791000</name>
</gene>
<evidence type="ECO:0000313" key="1">
    <source>
        <dbReference type="EMBL" id="GME86235.1"/>
    </source>
</evidence>
<evidence type="ECO:0000313" key="2">
    <source>
        <dbReference type="Proteomes" id="UP001165064"/>
    </source>
</evidence>
<name>A0ACB5TD54_AMBMO</name>
<accession>A0ACB5TD54</accession>